<reference evidence="2 3" key="1">
    <citation type="submission" date="2018-03" db="EMBL/GenBank/DDBJ databases">
        <title>Genomic Encyclopedia of Archaeal and Bacterial Type Strains, Phase II (KMG-II): from individual species to whole genera.</title>
        <authorList>
            <person name="Goeker M."/>
        </authorList>
    </citation>
    <scope>NUCLEOTIDE SEQUENCE [LARGE SCALE GENOMIC DNA]</scope>
    <source>
        <strain evidence="2 3">DSM 28354</strain>
    </source>
</reference>
<keyword evidence="3" id="KW-1185">Reference proteome</keyword>
<feature type="chain" id="PRO_5015656098" description="TonB-like protein" evidence="1">
    <location>
        <begin position="21"/>
        <end position="115"/>
    </location>
</feature>
<gene>
    <name evidence="2" type="ORF">CLV58_104222</name>
</gene>
<feature type="signal peptide" evidence="1">
    <location>
        <begin position="1"/>
        <end position="20"/>
    </location>
</feature>
<organism evidence="2 3">
    <name type="scientific">Spirosoma oryzae</name>
    <dbReference type="NCBI Taxonomy" id="1469603"/>
    <lineage>
        <taxon>Bacteria</taxon>
        <taxon>Pseudomonadati</taxon>
        <taxon>Bacteroidota</taxon>
        <taxon>Cytophagia</taxon>
        <taxon>Cytophagales</taxon>
        <taxon>Cytophagaceae</taxon>
        <taxon>Spirosoma</taxon>
    </lineage>
</organism>
<protein>
    <recommendedName>
        <fullName evidence="4">TonB-like protein</fullName>
    </recommendedName>
</protein>
<sequence>MKKSLFLVALVGFLATQGYANPAKSRKVKAPKASLEKQLASYISTPDALKKAEQPGVVVIQFKVNSDNELCQLAVFSHNEQINNSLTQQLTGKKLAGYGSDAGEVHTVRLRFRPE</sequence>
<accession>A0A2T0TBR5</accession>
<dbReference type="OrthoDB" id="961964at2"/>
<name>A0A2T0TBR5_9BACT</name>
<evidence type="ECO:0000313" key="3">
    <source>
        <dbReference type="Proteomes" id="UP000238375"/>
    </source>
</evidence>
<dbReference type="EMBL" id="PVTE01000004">
    <property type="protein sequence ID" value="PRY43091.1"/>
    <property type="molecule type" value="Genomic_DNA"/>
</dbReference>
<dbReference type="RefSeq" id="WP_106136949.1">
    <property type="nucleotide sequence ID" value="NZ_PVTE01000004.1"/>
</dbReference>
<dbReference type="Proteomes" id="UP000238375">
    <property type="component" value="Unassembled WGS sequence"/>
</dbReference>
<keyword evidence="1" id="KW-0732">Signal</keyword>
<comment type="caution">
    <text evidence="2">The sequence shown here is derived from an EMBL/GenBank/DDBJ whole genome shotgun (WGS) entry which is preliminary data.</text>
</comment>
<evidence type="ECO:0008006" key="4">
    <source>
        <dbReference type="Google" id="ProtNLM"/>
    </source>
</evidence>
<dbReference type="AlphaFoldDB" id="A0A2T0TBR5"/>
<evidence type="ECO:0000256" key="1">
    <source>
        <dbReference type="SAM" id="SignalP"/>
    </source>
</evidence>
<proteinExistence type="predicted"/>
<evidence type="ECO:0000313" key="2">
    <source>
        <dbReference type="EMBL" id="PRY43091.1"/>
    </source>
</evidence>